<keyword evidence="1" id="KW-0812">Transmembrane</keyword>
<feature type="transmembrane region" description="Helical" evidence="1">
    <location>
        <begin position="22"/>
        <end position="52"/>
    </location>
</feature>
<dbReference type="HOGENOM" id="CLU_170822_0_0_6"/>
<feature type="transmembrane region" description="Helical" evidence="1">
    <location>
        <begin position="58"/>
        <end position="78"/>
    </location>
</feature>
<accession>N8NX22</accession>
<reference evidence="2 3" key="1">
    <citation type="submission" date="2013-02" db="EMBL/GenBank/DDBJ databases">
        <title>The Genome Sequence of Acinetobacter sp. ANC 3994.</title>
        <authorList>
            <consortium name="The Broad Institute Genome Sequencing Platform"/>
            <consortium name="The Broad Institute Genome Sequencing Center for Infectious Disease"/>
            <person name="Cerqueira G."/>
            <person name="Feldgarden M."/>
            <person name="Courvalin P."/>
            <person name="Perichon B."/>
            <person name="Grillot-Courvalin C."/>
            <person name="Clermont D."/>
            <person name="Rocha E."/>
            <person name="Yoon E.-J."/>
            <person name="Nemec A."/>
            <person name="Walker B."/>
            <person name="Young S.K."/>
            <person name="Zeng Q."/>
            <person name="Gargeya S."/>
            <person name="Fitzgerald M."/>
            <person name="Haas B."/>
            <person name="Abouelleil A."/>
            <person name="Alvarado L."/>
            <person name="Arachchi H.M."/>
            <person name="Berlin A.M."/>
            <person name="Chapman S.B."/>
            <person name="Dewar J."/>
            <person name="Goldberg J."/>
            <person name="Griggs A."/>
            <person name="Gujja S."/>
            <person name="Hansen M."/>
            <person name="Howarth C."/>
            <person name="Imamovic A."/>
            <person name="Larimer J."/>
            <person name="McCowan C."/>
            <person name="Murphy C."/>
            <person name="Neiman D."/>
            <person name="Pearson M."/>
            <person name="Priest M."/>
            <person name="Roberts A."/>
            <person name="Saif S."/>
            <person name="Shea T."/>
            <person name="Sisk P."/>
            <person name="Sykes S."/>
            <person name="Wortman J."/>
            <person name="Nusbaum C."/>
            <person name="Birren B."/>
        </authorList>
    </citation>
    <scope>NUCLEOTIDE SEQUENCE [LARGE SCALE GENOMIC DNA]</scope>
    <source>
        <strain evidence="2 3">ANC 3994</strain>
    </source>
</reference>
<evidence type="ECO:0008006" key="4">
    <source>
        <dbReference type="Google" id="ProtNLM"/>
    </source>
</evidence>
<dbReference type="EMBL" id="APOH01000021">
    <property type="protein sequence ID" value="ENU18725.1"/>
    <property type="molecule type" value="Genomic_DNA"/>
</dbReference>
<sequence length="104" mass="11773">MSTVIFPMSKTSSLSFSYRMTVLYRFIIAFVFGYACTSLLVSNLTVLFHYSLPKAESIYLAAFISILFFLGFVISSFCVYSLPKLSLMSISLMACFYAIYWVLG</sequence>
<feature type="transmembrane region" description="Helical" evidence="1">
    <location>
        <begin position="85"/>
        <end position="103"/>
    </location>
</feature>
<dbReference type="Proteomes" id="UP000013086">
    <property type="component" value="Unassembled WGS sequence"/>
</dbReference>
<name>N8NX22_9GAMM</name>
<protein>
    <recommendedName>
        <fullName evidence="4">Major facilitator superfamily (MFS) profile domain-containing protein</fullName>
    </recommendedName>
</protein>
<keyword evidence="1" id="KW-0472">Membrane</keyword>
<keyword evidence="1" id="KW-1133">Transmembrane helix</keyword>
<dbReference type="AlphaFoldDB" id="N8NX22"/>
<dbReference type="eggNOG" id="ENOG5031RQ1">
    <property type="taxonomic scope" value="Bacteria"/>
</dbReference>
<evidence type="ECO:0000313" key="3">
    <source>
        <dbReference type="Proteomes" id="UP000013086"/>
    </source>
</evidence>
<evidence type="ECO:0000256" key="1">
    <source>
        <dbReference type="SAM" id="Phobius"/>
    </source>
</evidence>
<gene>
    <name evidence="2" type="ORF">F994_02852</name>
</gene>
<proteinExistence type="predicted"/>
<evidence type="ECO:0000313" key="2">
    <source>
        <dbReference type="EMBL" id="ENU18725.1"/>
    </source>
</evidence>
<organism evidence="2 3">
    <name type="scientific">Acinetobacter bohemicus ANC 3994</name>
    <dbReference type="NCBI Taxonomy" id="1217715"/>
    <lineage>
        <taxon>Bacteria</taxon>
        <taxon>Pseudomonadati</taxon>
        <taxon>Pseudomonadota</taxon>
        <taxon>Gammaproteobacteria</taxon>
        <taxon>Moraxellales</taxon>
        <taxon>Moraxellaceae</taxon>
        <taxon>Acinetobacter</taxon>
    </lineage>
</organism>
<comment type="caution">
    <text evidence="2">The sequence shown here is derived from an EMBL/GenBank/DDBJ whole genome shotgun (WGS) entry which is preliminary data.</text>
</comment>